<dbReference type="HAMAP" id="MF_01810">
    <property type="entry name" value="YidC_type1"/>
    <property type="match status" value="1"/>
</dbReference>
<dbReference type="Pfam" id="PF14849">
    <property type="entry name" value="YidC_periplas"/>
    <property type="match status" value="1"/>
</dbReference>
<accession>A0ABU9E4W1</accession>
<dbReference type="InterPro" id="IPR038221">
    <property type="entry name" value="YidC_periplasmic_sf"/>
</dbReference>
<name>A0ABU9E4W1_9BACT</name>
<evidence type="ECO:0000256" key="13">
    <source>
        <dbReference type="HAMAP-Rule" id="MF_01810"/>
    </source>
</evidence>
<feature type="transmembrane region" description="Helical" evidence="13">
    <location>
        <begin position="372"/>
        <end position="391"/>
    </location>
</feature>
<dbReference type="InterPro" id="IPR028053">
    <property type="entry name" value="Membr_insert_YidC_N"/>
</dbReference>
<evidence type="ECO:0000256" key="6">
    <source>
        <dbReference type="ARBA" id="ARBA00022692"/>
    </source>
</evidence>
<gene>
    <name evidence="13 17" type="primary">yidC</name>
    <name evidence="17" type="ORF">WI372_02105</name>
</gene>
<evidence type="ECO:0000256" key="2">
    <source>
        <dbReference type="ARBA" id="ARBA00010527"/>
    </source>
</evidence>
<evidence type="ECO:0000256" key="12">
    <source>
        <dbReference type="ARBA" id="ARBA00033342"/>
    </source>
</evidence>
<evidence type="ECO:0000256" key="7">
    <source>
        <dbReference type="ARBA" id="ARBA00022927"/>
    </source>
</evidence>
<keyword evidence="7 13" id="KW-0653">Protein transport</keyword>
<proteinExistence type="inferred from homology"/>
<dbReference type="InterPro" id="IPR047196">
    <property type="entry name" value="YidC_ALB_C"/>
</dbReference>
<dbReference type="PANTHER" id="PTHR12428:SF65">
    <property type="entry name" value="CYTOCHROME C OXIDASE ASSEMBLY PROTEIN COX18, MITOCHONDRIAL"/>
    <property type="match status" value="1"/>
</dbReference>
<feature type="transmembrane region" description="Helical" evidence="13">
    <location>
        <begin position="6"/>
        <end position="25"/>
    </location>
</feature>
<organism evidence="17 18">
    <name type="scientific">Gaopeijia maritima</name>
    <dbReference type="NCBI Taxonomy" id="3119007"/>
    <lineage>
        <taxon>Bacteria</taxon>
        <taxon>Pseudomonadati</taxon>
        <taxon>Gemmatimonadota</taxon>
        <taxon>Longimicrobiia</taxon>
        <taxon>Gaopeijiales</taxon>
        <taxon>Gaopeijiaceae</taxon>
        <taxon>Gaopeijia</taxon>
    </lineage>
</organism>
<dbReference type="NCBIfam" id="TIGR03593">
    <property type="entry name" value="yidC_nterm"/>
    <property type="match status" value="1"/>
</dbReference>
<keyword evidence="8 13" id="KW-1133">Transmembrane helix</keyword>
<reference evidence="17 18" key="1">
    <citation type="submission" date="2024-02" db="EMBL/GenBank/DDBJ databases">
        <title>A novel Gemmatimonadota bacterium.</title>
        <authorList>
            <person name="Du Z.-J."/>
            <person name="Ye Y.-Q."/>
        </authorList>
    </citation>
    <scope>NUCLEOTIDE SEQUENCE [LARGE SCALE GENOMIC DNA]</scope>
    <source>
        <strain evidence="17 18">DH-20</strain>
    </source>
</reference>
<feature type="domain" description="Membrane insertase YidC N-terminal" evidence="16">
    <location>
        <begin position="88"/>
        <end position="346"/>
    </location>
</feature>
<dbReference type="Gene3D" id="2.70.98.90">
    <property type="match status" value="1"/>
</dbReference>
<dbReference type="PRINTS" id="PR00701">
    <property type="entry name" value="60KDINNERMP"/>
</dbReference>
<evidence type="ECO:0000259" key="16">
    <source>
        <dbReference type="Pfam" id="PF14849"/>
    </source>
</evidence>
<comment type="subcellular location">
    <subcellularLocation>
        <location evidence="1">Cell inner membrane</location>
        <topology evidence="1">Multi-pass membrane protein</topology>
    </subcellularLocation>
    <subcellularLocation>
        <location evidence="13">Cell membrane</location>
        <topology evidence="13">Multi-pass membrane protein</topology>
    </subcellularLocation>
</comment>
<evidence type="ECO:0000313" key="18">
    <source>
        <dbReference type="Proteomes" id="UP001484239"/>
    </source>
</evidence>
<dbReference type="InterPro" id="IPR028055">
    <property type="entry name" value="YidC/Oxa/ALB_C"/>
</dbReference>
<evidence type="ECO:0000256" key="4">
    <source>
        <dbReference type="ARBA" id="ARBA00022448"/>
    </source>
</evidence>
<dbReference type="Pfam" id="PF02096">
    <property type="entry name" value="60KD_IMP"/>
    <property type="match status" value="1"/>
</dbReference>
<dbReference type="CDD" id="cd20070">
    <property type="entry name" value="5TM_YidC_Alb3"/>
    <property type="match status" value="1"/>
</dbReference>
<keyword evidence="10 13" id="KW-0143">Chaperone</keyword>
<evidence type="ECO:0000256" key="1">
    <source>
        <dbReference type="ARBA" id="ARBA00004429"/>
    </source>
</evidence>
<feature type="domain" description="Membrane insertase YidC/Oxa/ALB C-terminal" evidence="15">
    <location>
        <begin position="373"/>
        <end position="554"/>
    </location>
</feature>
<dbReference type="InterPro" id="IPR001708">
    <property type="entry name" value="YidC/ALB3/OXA1/COX18"/>
</dbReference>
<sequence length="582" mass="64104">MSTEGRFILALSLMFLVIWGTNKLFPPIFEEVPGTPADSSLLVGDTAAEQEEVAPAALSDLGAADPASAAAGDSAAPAPAQRPPARTIVVESPNYRFEFNSRGAALESAELLGYAALNGRDGAVQLLPEGVVSLSKSLVVGSDTLSLGDLDFSVEPADGLSLGEGSGPQTLTFTHAAAGFAVTLRYTFRPDDYLVDVAADVQGVDRPLMMTGLGRGLAFNEADSAQEARVMAWVGNHLNRGVRSTEMRKVERPELHDGPWQWAGVKSKYFVMAVLPGAETSEDGPYLGGVTTEPGLDEMRPQVSVTQAVATDGSLAYRLYLGPQEYSRLQALGADMEEVNPYGWKWLRPLIRPFVAITLWVLNFLHDNLNVGYGWVLVIFGVLMRVLLWPLNQKAMRAQMRNMAVQPMVKEIQTKYKDNPEKQQKEMMRLYKEYGFNPLAGCLPMLLPWPVLIALFFVFQNTIELRGVPFYWLPDLSAKDPFYILPLVLAVSMFFLQFISFRSMPEAGKNPQMKMMMYFMPPFFGFIFMQFPSGLNLYYATANLATIPQQMLIARERKAAARRGPVKLDRSKGKGDPANSKG</sequence>
<evidence type="ECO:0000313" key="17">
    <source>
        <dbReference type="EMBL" id="MEK9499773.1"/>
    </source>
</evidence>
<dbReference type="RefSeq" id="WP_405278182.1">
    <property type="nucleotide sequence ID" value="NZ_JBBHLI010000001.1"/>
</dbReference>
<feature type="compositionally biased region" description="Basic and acidic residues" evidence="14">
    <location>
        <begin position="566"/>
        <end position="575"/>
    </location>
</feature>
<evidence type="ECO:0000256" key="9">
    <source>
        <dbReference type="ARBA" id="ARBA00023136"/>
    </source>
</evidence>
<dbReference type="NCBIfam" id="TIGR03592">
    <property type="entry name" value="yidC_oxa1_cterm"/>
    <property type="match status" value="1"/>
</dbReference>
<evidence type="ECO:0000256" key="5">
    <source>
        <dbReference type="ARBA" id="ARBA00022475"/>
    </source>
</evidence>
<comment type="function">
    <text evidence="13">Required for the insertion and/or proper folding and/or complex formation of integral membrane proteins into the membrane. Involved in integration of membrane proteins that insert both dependently and independently of the Sec translocase complex, as well as at least some lipoproteins. Aids folding of multispanning membrane proteins.</text>
</comment>
<protein>
    <recommendedName>
        <fullName evidence="3 13">Membrane protein insertase YidC</fullName>
    </recommendedName>
    <alternativeName>
        <fullName evidence="12 13">Foldase YidC</fullName>
    </alternativeName>
    <alternativeName>
        <fullName evidence="11 13">Membrane integrase YidC</fullName>
    </alternativeName>
    <alternativeName>
        <fullName evidence="13">Membrane protein YidC</fullName>
    </alternativeName>
</protein>
<feature type="transmembrane region" description="Helical" evidence="13">
    <location>
        <begin position="434"/>
        <end position="459"/>
    </location>
</feature>
<keyword evidence="9 13" id="KW-0472">Membrane</keyword>
<evidence type="ECO:0000256" key="3">
    <source>
        <dbReference type="ARBA" id="ARBA00015325"/>
    </source>
</evidence>
<feature type="transmembrane region" description="Helical" evidence="13">
    <location>
        <begin position="482"/>
        <end position="501"/>
    </location>
</feature>
<keyword evidence="6 13" id="KW-0812">Transmembrane</keyword>
<keyword evidence="18" id="KW-1185">Reference proteome</keyword>
<dbReference type="PANTHER" id="PTHR12428">
    <property type="entry name" value="OXA1"/>
    <property type="match status" value="1"/>
</dbReference>
<dbReference type="InterPro" id="IPR019998">
    <property type="entry name" value="Membr_insert_YidC"/>
</dbReference>
<evidence type="ECO:0000256" key="14">
    <source>
        <dbReference type="SAM" id="MobiDB-lite"/>
    </source>
</evidence>
<comment type="subunit">
    <text evidence="13">Interacts with the Sec translocase complex via SecD. Specifically interacts with transmembrane segments of nascent integral membrane proteins during membrane integration.</text>
</comment>
<keyword evidence="5 13" id="KW-1003">Cell membrane</keyword>
<feature type="region of interest" description="Disordered" evidence="14">
    <location>
        <begin position="558"/>
        <end position="582"/>
    </location>
</feature>
<evidence type="ECO:0000256" key="10">
    <source>
        <dbReference type="ARBA" id="ARBA00023186"/>
    </source>
</evidence>
<keyword evidence="4 13" id="KW-0813">Transport</keyword>
<comment type="similarity">
    <text evidence="2 13">Belongs to the OXA1/ALB3/YidC family. Type 1 subfamily.</text>
</comment>
<dbReference type="EMBL" id="JBBHLI010000001">
    <property type="protein sequence ID" value="MEK9499773.1"/>
    <property type="molecule type" value="Genomic_DNA"/>
</dbReference>
<evidence type="ECO:0000259" key="15">
    <source>
        <dbReference type="Pfam" id="PF02096"/>
    </source>
</evidence>
<dbReference type="Proteomes" id="UP001484239">
    <property type="component" value="Unassembled WGS sequence"/>
</dbReference>
<dbReference type="CDD" id="cd19961">
    <property type="entry name" value="EcYidC-like_peri"/>
    <property type="match status" value="1"/>
</dbReference>
<evidence type="ECO:0000256" key="11">
    <source>
        <dbReference type="ARBA" id="ARBA00033245"/>
    </source>
</evidence>
<comment type="caution">
    <text evidence="17">The sequence shown here is derived from an EMBL/GenBank/DDBJ whole genome shotgun (WGS) entry which is preliminary data.</text>
</comment>
<evidence type="ECO:0000256" key="8">
    <source>
        <dbReference type="ARBA" id="ARBA00022989"/>
    </source>
</evidence>
<dbReference type="PRINTS" id="PR01900">
    <property type="entry name" value="YIDCPROTEIN"/>
</dbReference>